<sequence>MLVLCRVGQIVTVDAQQVRQEVVRLLREVPRAPEQPFPGGADDLELADLERRLGEPIPSVLADWLQVCKGEAIGPGGVYGARFGLDPNDVAARRAAHPSWREQGWLPVAGDGCGNTYVLSTRGPLIGSVGFVDGSEPDDMAYVVASDLWRFLWFLFRAETGDRRWPFDQHSVLAADPALAALPGELMPWAGSA</sequence>
<protein>
    <recommendedName>
        <fullName evidence="1">Knr4/Smi1-like domain-containing protein</fullName>
    </recommendedName>
</protein>
<evidence type="ECO:0000313" key="3">
    <source>
        <dbReference type="Proteomes" id="UP001500620"/>
    </source>
</evidence>
<comment type="caution">
    <text evidence="2">The sequence shown here is derived from an EMBL/GenBank/DDBJ whole genome shotgun (WGS) entry which is preliminary data.</text>
</comment>
<gene>
    <name evidence="2" type="ORF">GCM10022255_095960</name>
</gene>
<name>A0ABP8DR62_9ACTN</name>
<dbReference type="InterPro" id="IPR018958">
    <property type="entry name" value="Knr4/Smi1-like_dom"/>
</dbReference>
<evidence type="ECO:0000259" key="1">
    <source>
        <dbReference type="Pfam" id="PF09346"/>
    </source>
</evidence>
<organism evidence="2 3">
    <name type="scientific">Dactylosporangium darangshiense</name>
    <dbReference type="NCBI Taxonomy" id="579108"/>
    <lineage>
        <taxon>Bacteria</taxon>
        <taxon>Bacillati</taxon>
        <taxon>Actinomycetota</taxon>
        <taxon>Actinomycetes</taxon>
        <taxon>Micromonosporales</taxon>
        <taxon>Micromonosporaceae</taxon>
        <taxon>Dactylosporangium</taxon>
    </lineage>
</organism>
<proteinExistence type="predicted"/>
<dbReference type="Proteomes" id="UP001500620">
    <property type="component" value="Unassembled WGS sequence"/>
</dbReference>
<dbReference type="EMBL" id="BAABAT010000048">
    <property type="protein sequence ID" value="GAA4261812.1"/>
    <property type="molecule type" value="Genomic_DNA"/>
</dbReference>
<dbReference type="Pfam" id="PF09346">
    <property type="entry name" value="SMI1_KNR4"/>
    <property type="match status" value="1"/>
</dbReference>
<dbReference type="InterPro" id="IPR037883">
    <property type="entry name" value="Knr4/Smi1-like_sf"/>
</dbReference>
<feature type="domain" description="Knr4/Smi1-like" evidence="1">
    <location>
        <begin position="40"/>
        <end position="152"/>
    </location>
</feature>
<evidence type="ECO:0000313" key="2">
    <source>
        <dbReference type="EMBL" id="GAA4261812.1"/>
    </source>
</evidence>
<accession>A0ABP8DR62</accession>
<reference evidence="3" key="1">
    <citation type="journal article" date="2019" name="Int. J. Syst. Evol. Microbiol.">
        <title>The Global Catalogue of Microorganisms (GCM) 10K type strain sequencing project: providing services to taxonomists for standard genome sequencing and annotation.</title>
        <authorList>
            <consortium name="The Broad Institute Genomics Platform"/>
            <consortium name="The Broad Institute Genome Sequencing Center for Infectious Disease"/>
            <person name="Wu L."/>
            <person name="Ma J."/>
        </authorList>
    </citation>
    <scope>NUCLEOTIDE SEQUENCE [LARGE SCALE GENOMIC DNA]</scope>
    <source>
        <strain evidence="3">JCM 17441</strain>
    </source>
</reference>
<keyword evidence="3" id="KW-1185">Reference proteome</keyword>
<dbReference type="SUPFAM" id="SSF160631">
    <property type="entry name" value="SMI1/KNR4-like"/>
    <property type="match status" value="1"/>
</dbReference>